<comment type="caution">
    <text evidence="1">The sequence shown here is derived from an EMBL/GenBank/DDBJ whole genome shotgun (WGS) entry which is preliminary data.</text>
</comment>
<reference evidence="1 2" key="1">
    <citation type="submission" date="2024-09" db="EMBL/GenBank/DDBJ databases">
        <authorList>
            <person name="Lee S.D."/>
        </authorList>
    </citation>
    <scope>NUCLEOTIDE SEQUENCE [LARGE SCALE GENOMIC DNA]</scope>
    <source>
        <strain evidence="1 2">N1-3</strain>
    </source>
</reference>
<name>A0ABV6X832_9ACTN</name>
<organism evidence="1 2">
    <name type="scientific">Streptacidiphilus alkalitolerans</name>
    <dbReference type="NCBI Taxonomy" id="3342712"/>
    <lineage>
        <taxon>Bacteria</taxon>
        <taxon>Bacillati</taxon>
        <taxon>Actinomycetota</taxon>
        <taxon>Actinomycetes</taxon>
        <taxon>Kitasatosporales</taxon>
        <taxon>Streptomycetaceae</taxon>
        <taxon>Streptacidiphilus</taxon>
    </lineage>
</organism>
<sequence length="61" mass="6428">MPSRLETPITAVVATQTLARVIGMIIYVRVVPASCPAADDRTLQATESVGALLDGGQHPLR</sequence>
<evidence type="ECO:0000313" key="2">
    <source>
        <dbReference type="Proteomes" id="UP001592530"/>
    </source>
</evidence>
<accession>A0ABV6X832</accession>
<protein>
    <submittedName>
        <fullName evidence="1">Uncharacterized protein</fullName>
    </submittedName>
</protein>
<dbReference type="EMBL" id="JBHEZY010000013">
    <property type="protein sequence ID" value="MFC1434434.1"/>
    <property type="molecule type" value="Genomic_DNA"/>
</dbReference>
<gene>
    <name evidence="1" type="ORF">ACEZDB_27725</name>
</gene>
<dbReference type="RefSeq" id="WP_380556880.1">
    <property type="nucleotide sequence ID" value="NZ_JBHEZY010000013.1"/>
</dbReference>
<dbReference type="Proteomes" id="UP001592530">
    <property type="component" value="Unassembled WGS sequence"/>
</dbReference>
<proteinExistence type="predicted"/>
<evidence type="ECO:0000313" key="1">
    <source>
        <dbReference type="EMBL" id="MFC1434434.1"/>
    </source>
</evidence>